<feature type="transmembrane region" description="Helical" evidence="5">
    <location>
        <begin position="175"/>
        <end position="201"/>
    </location>
</feature>
<dbReference type="InterPro" id="IPR006977">
    <property type="entry name" value="Yip1_dom"/>
</dbReference>
<evidence type="ECO:0000256" key="1">
    <source>
        <dbReference type="ARBA" id="ARBA00004141"/>
    </source>
</evidence>
<sequence length="390" mass="41362">METSGASPHKSMVDRIKAIILKPKEEWPVIEAEPATQGGILTKWVMPLAAIGPVATLVGTMLFGLGGIFVTIRPSFTSALGTAIATYVLSIVAVFVLALIADWLAPKFEGQSNKLNAFKLIAYGMTAAWLAGILGLIPSLGLFSIIGAIYSIYLVYLGSGPLMKVPEQKQAGFAIVLFLIAFVLNLIVGIIVGAVIGVSALTGGAASSYTSGSSDDDVTISIPGVGSIDTGEMNKAAERMEKVQRGEIRPVETQVLQAMLPEQIGQFQRTGLSSRKMGGAGSGVEGTYKAGDYRFDLRVNDMLALSGIAGMGAAMGIESSEEDENGYKRMGTVDGQWRSEEWNSQRERGEYAVMVANRFQVLANGNVPSIDVLKQAVAQIDQGDLEDMAE</sequence>
<organism evidence="7 8">
    <name type="scientific">Novosphingobium marinum</name>
    <dbReference type="NCBI Taxonomy" id="1514948"/>
    <lineage>
        <taxon>Bacteria</taxon>
        <taxon>Pseudomonadati</taxon>
        <taxon>Pseudomonadota</taxon>
        <taxon>Alphaproteobacteria</taxon>
        <taxon>Sphingomonadales</taxon>
        <taxon>Sphingomonadaceae</taxon>
        <taxon>Novosphingobium</taxon>
    </lineage>
</organism>
<feature type="transmembrane region" description="Helical" evidence="5">
    <location>
        <begin position="117"/>
        <end position="137"/>
    </location>
</feature>
<keyword evidence="4 5" id="KW-0472">Membrane</keyword>
<feature type="transmembrane region" description="Helical" evidence="5">
    <location>
        <begin position="48"/>
        <end position="72"/>
    </location>
</feature>
<keyword evidence="8" id="KW-1185">Reference proteome</keyword>
<proteinExistence type="predicted"/>
<gene>
    <name evidence="7" type="ORF">FHS75_000245</name>
</gene>
<evidence type="ECO:0000256" key="5">
    <source>
        <dbReference type="SAM" id="Phobius"/>
    </source>
</evidence>
<evidence type="ECO:0000259" key="6">
    <source>
        <dbReference type="Pfam" id="PF04893"/>
    </source>
</evidence>
<keyword evidence="2 5" id="KW-0812">Transmembrane</keyword>
<dbReference type="Proteomes" id="UP000522081">
    <property type="component" value="Unassembled WGS sequence"/>
</dbReference>
<evidence type="ECO:0000256" key="4">
    <source>
        <dbReference type="ARBA" id="ARBA00023136"/>
    </source>
</evidence>
<dbReference type="RefSeq" id="WP_179405900.1">
    <property type="nucleotide sequence ID" value="NZ_BMGF01000001.1"/>
</dbReference>
<name>A0A7Y9XSW6_9SPHN</name>
<feature type="domain" description="Yip1" evidence="6">
    <location>
        <begin position="18"/>
        <end position="184"/>
    </location>
</feature>
<feature type="transmembrane region" description="Helical" evidence="5">
    <location>
        <begin position="84"/>
        <end position="105"/>
    </location>
</feature>
<reference evidence="7 8" key="1">
    <citation type="submission" date="2020-07" db="EMBL/GenBank/DDBJ databases">
        <title>Genomic Encyclopedia of Type Strains, Phase IV (KMG-IV): sequencing the most valuable type-strain genomes for metagenomic binning, comparative biology and taxonomic classification.</title>
        <authorList>
            <person name="Goeker M."/>
        </authorList>
    </citation>
    <scope>NUCLEOTIDE SEQUENCE [LARGE SCALE GENOMIC DNA]</scope>
    <source>
        <strain evidence="7 8">DSM 29043</strain>
    </source>
</reference>
<keyword evidence="3 5" id="KW-1133">Transmembrane helix</keyword>
<accession>A0A7Y9XSW6</accession>
<evidence type="ECO:0000256" key="3">
    <source>
        <dbReference type="ARBA" id="ARBA00022989"/>
    </source>
</evidence>
<dbReference type="EMBL" id="JACBZF010000001">
    <property type="protein sequence ID" value="NYH93940.1"/>
    <property type="molecule type" value="Genomic_DNA"/>
</dbReference>
<dbReference type="Pfam" id="PF04893">
    <property type="entry name" value="Yip1"/>
    <property type="match status" value="1"/>
</dbReference>
<comment type="caution">
    <text evidence="7">The sequence shown here is derived from an EMBL/GenBank/DDBJ whole genome shotgun (WGS) entry which is preliminary data.</text>
</comment>
<evidence type="ECO:0000313" key="8">
    <source>
        <dbReference type="Proteomes" id="UP000522081"/>
    </source>
</evidence>
<comment type="subcellular location">
    <subcellularLocation>
        <location evidence="1">Membrane</location>
        <topology evidence="1">Multi-pass membrane protein</topology>
    </subcellularLocation>
</comment>
<evidence type="ECO:0000313" key="7">
    <source>
        <dbReference type="EMBL" id="NYH93940.1"/>
    </source>
</evidence>
<dbReference type="GO" id="GO:0016020">
    <property type="term" value="C:membrane"/>
    <property type="evidence" value="ECO:0007669"/>
    <property type="project" value="UniProtKB-SubCell"/>
</dbReference>
<evidence type="ECO:0000256" key="2">
    <source>
        <dbReference type="ARBA" id="ARBA00022692"/>
    </source>
</evidence>
<dbReference type="AlphaFoldDB" id="A0A7Y9XSW6"/>
<protein>
    <recommendedName>
        <fullName evidence="6">Yip1 domain-containing protein</fullName>
    </recommendedName>
</protein>